<dbReference type="Pfam" id="PF08592">
    <property type="entry name" value="Anthrone_oxy"/>
    <property type="match status" value="1"/>
</dbReference>
<evidence type="ECO:0000256" key="1">
    <source>
        <dbReference type="SAM" id="Phobius"/>
    </source>
</evidence>
<name>A0ABT0RW71_9SPHN</name>
<proteinExistence type="predicted"/>
<gene>
    <name evidence="2" type="ORF">LZ496_10790</name>
</gene>
<dbReference type="Proteomes" id="UP001203410">
    <property type="component" value="Unassembled WGS sequence"/>
</dbReference>
<comment type="caution">
    <text evidence="2">The sequence shown here is derived from an EMBL/GenBank/DDBJ whole genome shotgun (WGS) entry which is preliminary data.</text>
</comment>
<dbReference type="EMBL" id="JAMGBA010000002">
    <property type="protein sequence ID" value="MCL6699264.1"/>
    <property type="molecule type" value="Genomic_DNA"/>
</dbReference>
<dbReference type="InterPro" id="IPR013901">
    <property type="entry name" value="Anthrone_oxy"/>
</dbReference>
<keyword evidence="1" id="KW-1133">Transmembrane helix</keyword>
<protein>
    <submittedName>
        <fullName evidence="2">DUF1772 domain-containing protein</fullName>
    </submittedName>
</protein>
<feature type="transmembrane region" description="Helical" evidence="1">
    <location>
        <begin position="31"/>
        <end position="55"/>
    </location>
</feature>
<evidence type="ECO:0000313" key="3">
    <source>
        <dbReference type="Proteomes" id="UP001203410"/>
    </source>
</evidence>
<dbReference type="RefSeq" id="WP_249904684.1">
    <property type="nucleotide sequence ID" value="NZ_JAMGBA010000002.1"/>
</dbReference>
<evidence type="ECO:0000313" key="2">
    <source>
        <dbReference type="EMBL" id="MCL6699264.1"/>
    </source>
</evidence>
<organism evidence="2 3">
    <name type="scientific">Sphingomonas caseinilyticus</name>
    <dbReference type="NCBI Taxonomy" id="2908205"/>
    <lineage>
        <taxon>Bacteria</taxon>
        <taxon>Pseudomonadati</taxon>
        <taxon>Pseudomonadota</taxon>
        <taxon>Alphaproteobacteria</taxon>
        <taxon>Sphingomonadales</taxon>
        <taxon>Sphingomonadaceae</taxon>
        <taxon>Sphingomonas</taxon>
    </lineage>
</organism>
<keyword evidence="1" id="KW-0472">Membrane</keyword>
<feature type="transmembrane region" description="Helical" evidence="1">
    <location>
        <begin position="108"/>
        <end position="132"/>
    </location>
</feature>
<sequence length="180" mass="19407">MNRISQFSASELRSFSALLGDHLKPLSLLEIAVILGAGCVGGAFFAFSSFVMPALEKIDGPGGMLAMKQINATVLNSSFLIVLMGTGLLMVVMLYFEPSLKGASGKLIVGSCLLYLVGTLCVTMLFNVPLNVKLDEFRGDDVSRWKEYVRDWTIWNSVRGLAAAGSSAMLLLAVVLRRPV</sequence>
<reference evidence="2 3" key="1">
    <citation type="submission" date="2022-05" db="EMBL/GenBank/DDBJ databases">
        <authorList>
            <person name="Jo J.-H."/>
            <person name="Im W.-T."/>
        </authorList>
    </citation>
    <scope>NUCLEOTIDE SEQUENCE [LARGE SCALE GENOMIC DNA]</scope>
    <source>
        <strain evidence="2 3">NSE70-1</strain>
    </source>
</reference>
<feature type="transmembrane region" description="Helical" evidence="1">
    <location>
        <begin position="75"/>
        <end position="96"/>
    </location>
</feature>
<feature type="transmembrane region" description="Helical" evidence="1">
    <location>
        <begin position="152"/>
        <end position="176"/>
    </location>
</feature>
<keyword evidence="1" id="KW-0812">Transmembrane</keyword>
<accession>A0ABT0RW71</accession>
<keyword evidence="3" id="KW-1185">Reference proteome</keyword>